<organism evidence="2 3">
    <name type="scientific">Streptomyces inhibens</name>
    <dbReference type="NCBI Taxonomy" id="2293571"/>
    <lineage>
        <taxon>Bacteria</taxon>
        <taxon>Bacillati</taxon>
        <taxon>Actinomycetota</taxon>
        <taxon>Actinomycetes</taxon>
        <taxon>Kitasatosporales</taxon>
        <taxon>Streptomycetaceae</taxon>
        <taxon>Streptomyces</taxon>
    </lineage>
</organism>
<gene>
    <name evidence="2" type="ORF">DY245_33785</name>
</gene>
<feature type="non-terminal residue" evidence="2">
    <location>
        <position position="1"/>
    </location>
</feature>
<proteinExistence type="predicted"/>
<evidence type="ECO:0000256" key="1">
    <source>
        <dbReference type="SAM" id="MobiDB-lite"/>
    </source>
</evidence>
<keyword evidence="2" id="KW-0808">Transferase</keyword>
<feature type="region of interest" description="Disordered" evidence="1">
    <location>
        <begin position="1"/>
        <end position="29"/>
    </location>
</feature>
<accession>A0A371PVD7</accession>
<dbReference type="AlphaFoldDB" id="A0A371PVD7"/>
<protein>
    <submittedName>
        <fullName evidence="2">Sugar kinase</fullName>
    </submittedName>
</protein>
<reference evidence="2 3" key="1">
    <citation type="submission" date="2018-08" db="EMBL/GenBank/DDBJ databases">
        <title>Streptomyces NEAU-D10 sp. nov., a novel Actinomycete isolated from soil.</title>
        <authorList>
            <person name="Jin L."/>
        </authorList>
    </citation>
    <scope>NUCLEOTIDE SEQUENCE [LARGE SCALE GENOMIC DNA]</scope>
    <source>
        <strain evidence="2 3">NEAU-D10</strain>
    </source>
</reference>
<comment type="caution">
    <text evidence="2">The sequence shown here is derived from an EMBL/GenBank/DDBJ whole genome shotgun (WGS) entry which is preliminary data.</text>
</comment>
<keyword evidence="2" id="KW-0418">Kinase</keyword>
<feature type="compositionally biased region" description="Low complexity" evidence="1">
    <location>
        <begin position="10"/>
        <end position="23"/>
    </location>
</feature>
<evidence type="ECO:0000313" key="3">
    <source>
        <dbReference type="Proteomes" id="UP000262477"/>
    </source>
</evidence>
<keyword evidence="3" id="KW-1185">Reference proteome</keyword>
<sequence length="70" mass="7164">WGVAHGTLTPAAGAEAGPAGGPAWIDPPQWPAAASQVFEPGDEMAVGQAVRQQYGAVRDEAHPGAFQREA</sequence>
<name>A0A371PVD7_STRIH</name>
<dbReference type="Proteomes" id="UP000262477">
    <property type="component" value="Unassembled WGS sequence"/>
</dbReference>
<dbReference type="GO" id="GO:0016301">
    <property type="term" value="F:kinase activity"/>
    <property type="evidence" value="ECO:0007669"/>
    <property type="project" value="UniProtKB-KW"/>
</dbReference>
<dbReference type="EMBL" id="QUAC01000314">
    <property type="protein sequence ID" value="REK86211.1"/>
    <property type="molecule type" value="Genomic_DNA"/>
</dbReference>
<evidence type="ECO:0000313" key="2">
    <source>
        <dbReference type="EMBL" id="REK86211.1"/>
    </source>
</evidence>